<name>A0A8H9M6P3_9PSEU</name>
<proteinExistence type="predicted"/>
<reference evidence="1" key="2">
    <citation type="submission" date="2020-09" db="EMBL/GenBank/DDBJ databases">
        <authorList>
            <person name="Sun Q."/>
            <person name="Zhou Y."/>
        </authorList>
    </citation>
    <scope>NUCLEOTIDE SEQUENCE</scope>
    <source>
        <strain evidence="1">CGMCC 4.7679</strain>
    </source>
</reference>
<comment type="caution">
    <text evidence="1">The sequence shown here is derived from an EMBL/GenBank/DDBJ whole genome shotgun (WGS) entry which is preliminary data.</text>
</comment>
<dbReference type="RefSeq" id="WP_145933709.1">
    <property type="nucleotide sequence ID" value="NZ_BNAV01000007.1"/>
</dbReference>
<keyword evidence="2" id="KW-1185">Reference proteome</keyword>
<accession>A0A8H9M6P3</accession>
<organism evidence="1 2">
    <name type="scientific">Amycolatopsis bartoniae</name>
    <dbReference type="NCBI Taxonomy" id="941986"/>
    <lineage>
        <taxon>Bacteria</taxon>
        <taxon>Bacillati</taxon>
        <taxon>Actinomycetota</taxon>
        <taxon>Actinomycetes</taxon>
        <taxon>Pseudonocardiales</taxon>
        <taxon>Pseudonocardiaceae</taxon>
        <taxon>Amycolatopsis</taxon>
    </lineage>
</organism>
<evidence type="ECO:0000313" key="1">
    <source>
        <dbReference type="EMBL" id="GHF67168.1"/>
    </source>
</evidence>
<sequence>MLTPDEADRALAELGAESDRLAEALVAMDGHPAHRLLGGDLTGVTRQRWDEAKQAMSALWEQFPRHRGLVERAREVRARRARPGQAELAELTELLTGEVVELTTLMEAGHKTVAAVLAEVEQAWQALAEQLGPLETLAEQLGAEARLAELRRRALADPLAQLPQRELARVRAEFDELVAVRDGFSDRQHELESLVDRVAAAEAEARIVSATVRKKIAEPGLSDTAARAPALRARLTELVDLWHAGQWKALSDALTALRRDGETALTEVRQRLAFATGLLERRLELRGRLAAYRAKAANLGHAEDLELGELHRTAHDLLHAAPSDLRAATVAVRDYQRAVRAREEGPE</sequence>
<dbReference type="OrthoDB" id="3375894at2"/>
<reference evidence="1" key="1">
    <citation type="journal article" date="2014" name="Int. J. Syst. Evol. Microbiol.">
        <title>Complete genome sequence of Corynebacterium casei LMG S-19264T (=DSM 44701T), isolated from a smear-ripened cheese.</title>
        <authorList>
            <consortium name="US DOE Joint Genome Institute (JGI-PGF)"/>
            <person name="Walter F."/>
            <person name="Albersmeier A."/>
            <person name="Kalinowski J."/>
            <person name="Ruckert C."/>
        </authorList>
    </citation>
    <scope>NUCLEOTIDE SEQUENCE</scope>
    <source>
        <strain evidence="1">CGMCC 4.7679</strain>
    </source>
</reference>
<protein>
    <submittedName>
        <fullName evidence="1">Uncharacterized protein</fullName>
    </submittedName>
</protein>
<evidence type="ECO:0000313" key="2">
    <source>
        <dbReference type="Proteomes" id="UP000658656"/>
    </source>
</evidence>
<gene>
    <name evidence="1" type="ORF">GCM10017566_46100</name>
</gene>
<dbReference type="Proteomes" id="UP000658656">
    <property type="component" value="Unassembled WGS sequence"/>
</dbReference>
<dbReference type="AlphaFoldDB" id="A0A8H9M6P3"/>
<dbReference type="EMBL" id="BNAV01000007">
    <property type="protein sequence ID" value="GHF67168.1"/>
    <property type="molecule type" value="Genomic_DNA"/>
</dbReference>